<dbReference type="RefSeq" id="WP_407049209.1">
    <property type="nucleotide sequence ID" value="NZ_CP158568.1"/>
</dbReference>
<dbReference type="AlphaFoldDB" id="A0AAU7X8P5"/>
<organism evidence="1">
    <name type="scientific">Methyloraptor flagellatus</name>
    <dbReference type="NCBI Taxonomy" id="3162530"/>
    <lineage>
        <taxon>Bacteria</taxon>
        <taxon>Pseudomonadati</taxon>
        <taxon>Pseudomonadota</taxon>
        <taxon>Alphaproteobacteria</taxon>
        <taxon>Hyphomicrobiales</taxon>
        <taxon>Ancalomicrobiaceae</taxon>
        <taxon>Methyloraptor</taxon>
    </lineage>
</organism>
<dbReference type="EMBL" id="CP158568">
    <property type="protein sequence ID" value="XBY44115.1"/>
    <property type="molecule type" value="Genomic_DNA"/>
</dbReference>
<evidence type="ECO:0008006" key="2">
    <source>
        <dbReference type="Google" id="ProtNLM"/>
    </source>
</evidence>
<dbReference type="KEGG" id="mflg:ABS361_19030"/>
<gene>
    <name evidence="1" type="ORF">ABS361_19030</name>
</gene>
<name>A0AAU7X8P5_9HYPH</name>
<protein>
    <recommendedName>
        <fullName evidence="2">XRE family transcriptional regulator</fullName>
    </recommendedName>
</protein>
<proteinExistence type="predicted"/>
<evidence type="ECO:0000313" key="1">
    <source>
        <dbReference type="EMBL" id="XBY44115.1"/>
    </source>
</evidence>
<accession>A0AAU7X8P5</accession>
<reference evidence="1" key="1">
    <citation type="submission" date="2024-06" db="EMBL/GenBank/DDBJ databases">
        <title>Methylostella associata gen. nov., sp. nov., a novel Ancalomicrobiaceae-affiliated facultatively methylotrophic bacteria that feed on methanotrophs of the genus Methylococcus.</title>
        <authorList>
            <person name="Saltykova V."/>
            <person name="Danilova O.V."/>
            <person name="Oshkin I.Y."/>
            <person name="Belova S.E."/>
            <person name="Pimenov N.V."/>
            <person name="Dedysh S.N."/>
        </authorList>
    </citation>
    <scope>NUCLEOTIDE SEQUENCE</scope>
    <source>
        <strain evidence="1">S20</strain>
    </source>
</reference>
<sequence>MKIYLLENKHQYDLDNHQNECDDFEFSHAAPPLCADLLQGTNDKRKRHRMTPKVPQFRFDGRKLEMPLADALRFSLEKKHIESGQKKMEIISGFRITYRNWVRITNGDVIPSFSTLLQIKRYLNDDYLSDLIDSAYIASASKKERFTREDIESIIGHFSGIKCELRDLDEPLNFRKICYSENIKFSDADESINAINYFIFIRTMIISRRIKSLNAEDVYFRILITLYRENLIYRYGNDYINQNESISQMDQLHLHNKSSFFLGSIVDQRILMIFNPEEVFFPDENRDFLEDVITNLDYVHDLYSIFDSDDSDPLRAYGFKNASTDAYLNKLRAMSIHSFDLAGKALPLILELNKKDIDEGADRWLTIYNDIAIIDAYISLRKFDDALHLVEKIEVEGGNVIARHLGEINLIKAKIFDRIGERENFEHTIDCAKKHYTEMGNAGKIGIIEKILAFSKGRKVIGS</sequence>